<keyword evidence="13" id="KW-1185">Reference proteome</keyword>
<dbReference type="InterPro" id="IPR002182">
    <property type="entry name" value="NB-ARC"/>
</dbReference>
<dbReference type="InterPro" id="IPR055414">
    <property type="entry name" value="LRR_R13L4/SHOC2-like"/>
</dbReference>
<dbReference type="PANTHER" id="PTHR23155">
    <property type="entry name" value="DISEASE RESISTANCE PROTEIN RP"/>
    <property type="match status" value="1"/>
</dbReference>
<dbReference type="Pfam" id="PF23598">
    <property type="entry name" value="LRR_14"/>
    <property type="match status" value="1"/>
</dbReference>
<dbReference type="InterPro" id="IPR044974">
    <property type="entry name" value="Disease_R_plants"/>
</dbReference>
<reference evidence="12" key="2">
    <citation type="submission" date="2018-04" db="EMBL/GenBank/DDBJ databases">
        <title>OnivRS2 (Oryza nivara Reference Sequence Version 2).</title>
        <authorList>
            <person name="Zhang J."/>
            <person name="Kudrna D."/>
            <person name="Lee S."/>
            <person name="Talag J."/>
            <person name="Rajasekar S."/>
            <person name="Welchert J."/>
            <person name="Hsing Y.-I."/>
            <person name="Wing R.A."/>
        </authorList>
    </citation>
    <scope>NUCLEOTIDE SEQUENCE [LARGE SCALE GENOMIC DNA]</scope>
</reference>
<dbReference type="Pfam" id="PF18052">
    <property type="entry name" value="Rx_N"/>
    <property type="match status" value="1"/>
</dbReference>
<dbReference type="GO" id="GO:0002758">
    <property type="term" value="P:innate immune response-activating signaling pathway"/>
    <property type="evidence" value="ECO:0007669"/>
    <property type="project" value="UniProtKB-ARBA"/>
</dbReference>
<feature type="domain" description="Disease resistance protein winged helix" evidence="10">
    <location>
        <begin position="446"/>
        <end position="517"/>
    </location>
</feature>
<dbReference type="Gene3D" id="3.80.10.10">
    <property type="entry name" value="Ribonuclease Inhibitor"/>
    <property type="match status" value="1"/>
</dbReference>
<feature type="domain" description="Disease resistance N-terminal" evidence="9">
    <location>
        <begin position="12"/>
        <end position="93"/>
    </location>
</feature>
<proteinExistence type="inferred from homology"/>
<dbReference type="GO" id="GO:0042742">
    <property type="term" value="P:defense response to bacterium"/>
    <property type="evidence" value="ECO:0007669"/>
    <property type="project" value="UniProtKB-ARBA"/>
</dbReference>
<dbReference type="FunFam" id="1.10.10.10:FF:000322">
    <property type="entry name" value="Probable disease resistance protein At1g63360"/>
    <property type="match status" value="1"/>
</dbReference>
<protein>
    <recommendedName>
        <fullName evidence="14">AAA+ ATPase domain-containing protein</fullName>
    </recommendedName>
</protein>
<dbReference type="OMA" id="LSWVRCC"/>
<dbReference type="PRINTS" id="PR00364">
    <property type="entry name" value="DISEASERSIST"/>
</dbReference>
<evidence type="ECO:0000259" key="11">
    <source>
        <dbReference type="Pfam" id="PF23598"/>
    </source>
</evidence>
<comment type="similarity">
    <text evidence="1">Belongs to the disease resistance NB-LRR family.</text>
</comment>
<dbReference type="Gene3D" id="1.20.5.4130">
    <property type="match status" value="1"/>
</dbReference>
<dbReference type="InterPro" id="IPR058922">
    <property type="entry name" value="WHD_DRP"/>
</dbReference>
<dbReference type="GO" id="GO:0043531">
    <property type="term" value="F:ADP binding"/>
    <property type="evidence" value="ECO:0007669"/>
    <property type="project" value="InterPro"/>
</dbReference>
<dbReference type="PANTHER" id="PTHR23155:SF1235">
    <property type="entry name" value="OS01G0335700 PROTEIN"/>
    <property type="match status" value="1"/>
</dbReference>
<dbReference type="InterPro" id="IPR042197">
    <property type="entry name" value="Apaf_helical"/>
</dbReference>
<evidence type="ECO:0000259" key="8">
    <source>
        <dbReference type="Pfam" id="PF00931"/>
    </source>
</evidence>
<dbReference type="Pfam" id="PF00931">
    <property type="entry name" value="NB-ARC"/>
    <property type="match status" value="1"/>
</dbReference>
<dbReference type="EnsemblPlants" id="ONIVA01G16800.1">
    <property type="protein sequence ID" value="ONIVA01G16800.1"/>
    <property type="gene ID" value="ONIVA01G16800"/>
</dbReference>
<evidence type="ECO:0000259" key="9">
    <source>
        <dbReference type="Pfam" id="PF18052"/>
    </source>
</evidence>
<evidence type="ECO:0000256" key="2">
    <source>
        <dbReference type="ARBA" id="ARBA00022614"/>
    </source>
</evidence>
<dbReference type="CDD" id="cd14798">
    <property type="entry name" value="RX-CC_like"/>
    <property type="match status" value="1"/>
</dbReference>
<dbReference type="AlphaFoldDB" id="A0A0E0FL79"/>
<evidence type="ECO:0000256" key="7">
    <source>
        <dbReference type="SAM" id="Coils"/>
    </source>
</evidence>
<dbReference type="Gramene" id="ONIVA01G16800.1">
    <property type="protein sequence ID" value="ONIVA01G16800.1"/>
    <property type="gene ID" value="ONIVA01G16800"/>
</dbReference>
<keyword evidence="6 7" id="KW-0175">Coiled coil</keyword>
<dbReference type="Gene3D" id="3.40.50.300">
    <property type="entry name" value="P-loop containing nucleotide triphosphate hydrolases"/>
    <property type="match status" value="1"/>
</dbReference>
<feature type="domain" description="NB-ARC" evidence="8">
    <location>
        <begin position="191"/>
        <end position="362"/>
    </location>
</feature>
<reference evidence="12" key="1">
    <citation type="submission" date="2015-04" db="UniProtKB">
        <authorList>
            <consortium name="EnsemblPlants"/>
        </authorList>
    </citation>
    <scope>IDENTIFICATION</scope>
    <source>
        <strain evidence="12">SL10</strain>
    </source>
</reference>
<evidence type="ECO:0000259" key="10">
    <source>
        <dbReference type="Pfam" id="PF23559"/>
    </source>
</evidence>
<dbReference type="InterPro" id="IPR036388">
    <property type="entry name" value="WH-like_DNA-bd_sf"/>
</dbReference>
<dbReference type="Pfam" id="PF23559">
    <property type="entry name" value="WHD_DRP"/>
    <property type="match status" value="1"/>
</dbReference>
<dbReference type="SUPFAM" id="SSF52058">
    <property type="entry name" value="L domain-like"/>
    <property type="match status" value="1"/>
</dbReference>
<keyword evidence="5" id="KW-0611">Plant defense</keyword>
<dbReference type="eggNOG" id="KOG4658">
    <property type="taxonomic scope" value="Eukaryota"/>
</dbReference>
<evidence type="ECO:0000256" key="4">
    <source>
        <dbReference type="ARBA" id="ARBA00022741"/>
    </source>
</evidence>
<keyword evidence="2" id="KW-0433">Leucine-rich repeat</keyword>
<keyword evidence="3" id="KW-0677">Repeat</keyword>
<dbReference type="SUPFAM" id="SSF52540">
    <property type="entry name" value="P-loop containing nucleoside triphosphate hydrolases"/>
    <property type="match status" value="1"/>
</dbReference>
<sequence>MEIAVGALSGMVDALPAKLGDLLQQEYTLLSGARGDVGFLQSELGTMNAALLRCESLESPDVQTRAWVAQVRDLAYDIEDWIDLFVHRVDGGAAASPGAAAATSSSSSSSGGFLSWVRCCVNKVTTLPARHVIAIELQELKNRVIELSEQRKRYRFDPPARHAGGRSGVAAVDPRLVALYADTSSLVGLDAPVKKVSEMVVDDGTTGLKVVSISGMPGAGKTTLATAVLRRLKEENKFHCSAFVSVGQKPDIVGKTLKGILSQIGNGYAGGEDIGRLIGMLRDELKDKRYLIVIDDLWGRTEWSTLKCCFRDDNLGSRIMVTTRNDELAKECSSNSDESVYKTGLLSDADSKDLFSNKAFGKGKDCPNHLKDLYDIIVERCGGLPLAISSAAGALAHRFSKDEWERYESNLLPSSHSDELNLKQILNLSYNDLPSHLKSCMLYLSIFPNKYEIDVERLVRRWIAEGFIADARHASKEETARSYLTDLISRNLIQALHLRHNGTPSCYTLHPVIHDFIVVKSMEENFVTVLDAKKEALSTNNGTVRRLSLQNSVKQDLAGARNDMIKHARSVTVFGHANGVPRLNDMSVLRVLDLEGCNGPLCLDGLCKLILLRYLNLRGTDVSELPAQIGELRCLETLDVRSTKVKELPASIVSLEKLMHLLAGNAKLPGEISKMNGLLTLSCANVWKNTGSVLPELADLANLRELELFCDASEISGDNKTRISFSSDGFKRLKQLSIQGSLPSVAFVNSSLRKVEVLELKYEKGISDGSNGVSGIEHLPSLKHVLIEFSQKDAGATATIASVRNAAEMVHPNHPDVSVNVDGKAI</sequence>
<evidence type="ECO:0000256" key="3">
    <source>
        <dbReference type="ARBA" id="ARBA00022737"/>
    </source>
</evidence>
<keyword evidence="4" id="KW-0547">Nucleotide-binding</keyword>
<evidence type="ECO:0000256" key="6">
    <source>
        <dbReference type="ARBA" id="ARBA00023054"/>
    </source>
</evidence>
<evidence type="ECO:0000256" key="1">
    <source>
        <dbReference type="ARBA" id="ARBA00008894"/>
    </source>
</evidence>
<dbReference type="InterPro" id="IPR032675">
    <property type="entry name" value="LRR_dom_sf"/>
</dbReference>
<name>A0A0E0FL79_ORYNI</name>
<dbReference type="GO" id="GO:0009626">
    <property type="term" value="P:plant-type hypersensitive response"/>
    <property type="evidence" value="ECO:0007669"/>
    <property type="project" value="UniProtKB-ARBA"/>
</dbReference>
<dbReference type="Gene3D" id="1.10.8.430">
    <property type="entry name" value="Helical domain of apoptotic protease-activating factors"/>
    <property type="match status" value="1"/>
</dbReference>
<evidence type="ECO:0000256" key="5">
    <source>
        <dbReference type="ARBA" id="ARBA00022821"/>
    </source>
</evidence>
<dbReference type="HOGENOM" id="CLU_000837_25_1_1"/>
<dbReference type="InterPro" id="IPR038005">
    <property type="entry name" value="RX-like_CC"/>
</dbReference>
<dbReference type="STRING" id="4536.A0A0E0FL79"/>
<dbReference type="InterPro" id="IPR027417">
    <property type="entry name" value="P-loop_NTPase"/>
</dbReference>
<dbReference type="Gene3D" id="1.10.10.10">
    <property type="entry name" value="Winged helix-like DNA-binding domain superfamily/Winged helix DNA-binding domain"/>
    <property type="match status" value="1"/>
</dbReference>
<evidence type="ECO:0000313" key="13">
    <source>
        <dbReference type="Proteomes" id="UP000006591"/>
    </source>
</evidence>
<accession>A0A0E0FL79</accession>
<dbReference type="Proteomes" id="UP000006591">
    <property type="component" value="Chromosome 1"/>
</dbReference>
<dbReference type="InterPro" id="IPR041118">
    <property type="entry name" value="Rx_N"/>
</dbReference>
<evidence type="ECO:0000313" key="12">
    <source>
        <dbReference type="EnsemblPlants" id="ONIVA01G16800.1"/>
    </source>
</evidence>
<feature type="domain" description="Disease resistance R13L4/SHOC-2-like LRR" evidence="11">
    <location>
        <begin position="567"/>
        <end position="713"/>
    </location>
</feature>
<organism evidence="12">
    <name type="scientific">Oryza nivara</name>
    <name type="common">Indian wild rice</name>
    <name type="synonym">Oryza sativa f. spontanea</name>
    <dbReference type="NCBI Taxonomy" id="4536"/>
    <lineage>
        <taxon>Eukaryota</taxon>
        <taxon>Viridiplantae</taxon>
        <taxon>Streptophyta</taxon>
        <taxon>Embryophyta</taxon>
        <taxon>Tracheophyta</taxon>
        <taxon>Spermatophyta</taxon>
        <taxon>Magnoliopsida</taxon>
        <taxon>Liliopsida</taxon>
        <taxon>Poales</taxon>
        <taxon>Poaceae</taxon>
        <taxon>BOP clade</taxon>
        <taxon>Oryzoideae</taxon>
        <taxon>Oryzeae</taxon>
        <taxon>Oryzinae</taxon>
        <taxon>Oryza</taxon>
    </lineage>
</organism>
<evidence type="ECO:0008006" key="14">
    <source>
        <dbReference type="Google" id="ProtNLM"/>
    </source>
</evidence>
<feature type="coiled-coil region" evidence="7">
    <location>
        <begin position="130"/>
        <end position="157"/>
    </location>
</feature>